<accession>A0AAP2DYS7</accession>
<evidence type="ECO:0000313" key="2">
    <source>
        <dbReference type="Proteomes" id="UP001319080"/>
    </source>
</evidence>
<sequence length="264" mass="29882">MSNRFPFILPVLLPLVLLSCTKKQTSEEETSSNPMDIHYTLINTLPHNTDAWTQGLVIYQNKILESTGQPNRSWIAEVNASSGEHDKKVTLPGQYFGEGITVLNNKIYQLTWEEKTGFVYDARTYKKLREFSYDIQGWGLTHDGKNLIMSDGSGYKLHFLDTATLKIVRSVTVMDGGSRVKDLNELEYIDGYVFANVWNTNWILKIDPATGKVVGRIDLSAIGEQIRVMYPEANVLNGIAYDARSKALLITGKLWPKSYLIRLQ</sequence>
<reference evidence="1 2" key="1">
    <citation type="submission" date="2021-05" db="EMBL/GenBank/DDBJ databases">
        <title>A Polyphasic approach of four new species of the genus Ohtaekwangia: Ohtaekwangia histidinii sp. nov., Ohtaekwangia cretensis sp. nov., Ohtaekwangia indiensis sp. nov., Ohtaekwangia reichenbachii sp. nov. from diverse environment.</title>
        <authorList>
            <person name="Octaviana S."/>
        </authorList>
    </citation>
    <scope>NUCLEOTIDE SEQUENCE [LARGE SCALE GENOMIC DNA]</scope>
    <source>
        <strain evidence="1 2">PWU5</strain>
    </source>
</reference>
<gene>
    <name evidence="1" type="ORF">KK062_11855</name>
</gene>
<dbReference type="InterPro" id="IPR015943">
    <property type="entry name" value="WD40/YVTN_repeat-like_dom_sf"/>
</dbReference>
<dbReference type="PANTHER" id="PTHR31270:SF1">
    <property type="entry name" value="GLUTAMINYL-PEPTIDE CYCLOTRANSFERASE"/>
    <property type="match status" value="1"/>
</dbReference>
<evidence type="ECO:0000313" key="1">
    <source>
        <dbReference type="EMBL" id="MBT1708924.1"/>
    </source>
</evidence>
<dbReference type="GO" id="GO:0016603">
    <property type="term" value="F:glutaminyl-peptide cyclotransferase activity"/>
    <property type="evidence" value="ECO:0007669"/>
    <property type="project" value="InterPro"/>
</dbReference>
<dbReference type="EMBL" id="JAHESE010000009">
    <property type="protein sequence ID" value="MBT1708924.1"/>
    <property type="molecule type" value="Genomic_DNA"/>
</dbReference>
<comment type="caution">
    <text evidence="1">The sequence shown here is derived from an EMBL/GenBank/DDBJ whole genome shotgun (WGS) entry which is preliminary data.</text>
</comment>
<dbReference type="PANTHER" id="PTHR31270">
    <property type="entry name" value="GLUTAMINYL-PEPTIDE CYCLOTRANSFERASE"/>
    <property type="match status" value="1"/>
</dbReference>
<dbReference type="Pfam" id="PF05096">
    <property type="entry name" value="Glu_cyclase_2"/>
    <property type="match status" value="1"/>
</dbReference>
<dbReference type="InterPro" id="IPR011044">
    <property type="entry name" value="Quino_amine_DH_bsu"/>
</dbReference>
<keyword evidence="2" id="KW-1185">Reference proteome</keyword>
<dbReference type="Proteomes" id="UP001319080">
    <property type="component" value="Unassembled WGS sequence"/>
</dbReference>
<proteinExistence type="predicted"/>
<dbReference type="Gene3D" id="2.130.10.10">
    <property type="entry name" value="YVTN repeat-like/Quinoprotein amine dehydrogenase"/>
    <property type="match status" value="1"/>
</dbReference>
<protein>
    <submittedName>
        <fullName evidence="1">Glutaminyl-peptide cyclotransferase</fullName>
    </submittedName>
</protein>
<name>A0AAP2DYS7_9BACT</name>
<dbReference type="InterPro" id="IPR007788">
    <property type="entry name" value="QCT"/>
</dbReference>
<organism evidence="1 2">
    <name type="scientific">Dawidia cretensis</name>
    <dbReference type="NCBI Taxonomy" id="2782350"/>
    <lineage>
        <taxon>Bacteria</taxon>
        <taxon>Pseudomonadati</taxon>
        <taxon>Bacteroidota</taxon>
        <taxon>Cytophagia</taxon>
        <taxon>Cytophagales</taxon>
        <taxon>Chryseotaleaceae</taxon>
        <taxon>Dawidia</taxon>
    </lineage>
</organism>
<dbReference type="RefSeq" id="WP_254084510.1">
    <property type="nucleotide sequence ID" value="NZ_JAHESE010000009.1"/>
</dbReference>
<dbReference type="PROSITE" id="PS51257">
    <property type="entry name" value="PROKAR_LIPOPROTEIN"/>
    <property type="match status" value="1"/>
</dbReference>
<dbReference type="AlphaFoldDB" id="A0AAP2DYS7"/>
<dbReference type="SUPFAM" id="SSF50969">
    <property type="entry name" value="YVTN repeat-like/Quinoprotein amine dehydrogenase"/>
    <property type="match status" value="1"/>
</dbReference>